<gene>
    <name evidence="8" type="ORF">SAMEA3906487_00598</name>
</gene>
<dbReference type="PANTHER" id="PTHR42920">
    <property type="entry name" value="OS03G0707200 PROTEIN-RELATED"/>
    <property type="match status" value="1"/>
</dbReference>
<feature type="transmembrane region" description="Helical" evidence="6">
    <location>
        <begin position="105"/>
        <end position="128"/>
    </location>
</feature>
<feature type="transmembrane region" description="Helical" evidence="6">
    <location>
        <begin position="81"/>
        <end position="99"/>
    </location>
</feature>
<evidence type="ECO:0000256" key="1">
    <source>
        <dbReference type="ARBA" id="ARBA00004651"/>
    </source>
</evidence>
<feature type="transmembrane region" description="Helical" evidence="6">
    <location>
        <begin position="140"/>
        <end position="163"/>
    </location>
</feature>
<feature type="domain" description="EamA" evidence="7">
    <location>
        <begin position="18"/>
        <end position="151"/>
    </location>
</feature>
<protein>
    <submittedName>
        <fullName evidence="8">Membrane protein</fullName>
    </submittedName>
</protein>
<name>A0A157S9M8_9BORD</name>
<evidence type="ECO:0000256" key="2">
    <source>
        <dbReference type="ARBA" id="ARBA00022475"/>
    </source>
</evidence>
<dbReference type="InterPro" id="IPR000620">
    <property type="entry name" value="EamA_dom"/>
</dbReference>
<dbReference type="Pfam" id="PF00892">
    <property type="entry name" value="EamA"/>
    <property type="match status" value="2"/>
</dbReference>
<evidence type="ECO:0000256" key="4">
    <source>
        <dbReference type="ARBA" id="ARBA00022989"/>
    </source>
</evidence>
<organism evidence="8 9">
    <name type="scientific">Bordetella trematum</name>
    <dbReference type="NCBI Taxonomy" id="123899"/>
    <lineage>
        <taxon>Bacteria</taxon>
        <taxon>Pseudomonadati</taxon>
        <taxon>Pseudomonadota</taxon>
        <taxon>Betaproteobacteria</taxon>
        <taxon>Burkholderiales</taxon>
        <taxon>Alcaligenaceae</taxon>
        <taxon>Bordetella</taxon>
    </lineage>
</organism>
<keyword evidence="2" id="KW-1003">Cell membrane</keyword>
<dbReference type="Proteomes" id="UP000076825">
    <property type="component" value="Chromosome 1"/>
</dbReference>
<dbReference type="InterPro" id="IPR037185">
    <property type="entry name" value="EmrE-like"/>
</dbReference>
<keyword evidence="3 6" id="KW-0812">Transmembrane</keyword>
<feature type="domain" description="EamA" evidence="7">
    <location>
        <begin position="167"/>
        <end position="304"/>
    </location>
</feature>
<accession>A0A157S9M8</accession>
<dbReference type="eggNOG" id="COG0697">
    <property type="taxonomic scope" value="Bacteria"/>
</dbReference>
<reference evidence="8 9" key="1">
    <citation type="submission" date="2016-04" db="EMBL/GenBank/DDBJ databases">
        <authorList>
            <consortium name="Pathogen Informatics"/>
        </authorList>
    </citation>
    <scope>NUCLEOTIDE SEQUENCE [LARGE SCALE GENOMIC DNA]</scope>
    <source>
        <strain evidence="8 9">H044680328</strain>
    </source>
</reference>
<dbReference type="STRING" id="123899.SAMEA3906487_00598"/>
<feature type="transmembrane region" description="Helical" evidence="6">
    <location>
        <begin position="287"/>
        <end position="304"/>
    </location>
</feature>
<dbReference type="PATRIC" id="fig|123899.6.peg.574"/>
<feature type="transmembrane region" description="Helical" evidence="6">
    <location>
        <begin position="262"/>
        <end position="281"/>
    </location>
</feature>
<proteinExistence type="predicted"/>
<dbReference type="AlphaFoldDB" id="A0A157S9M8"/>
<dbReference type="EMBL" id="LT546645">
    <property type="protein sequence ID" value="SAI67118.1"/>
    <property type="molecule type" value="Genomic_DNA"/>
</dbReference>
<dbReference type="OrthoDB" id="4167046at2"/>
<sequence length="318" mass="33529">MSAVSVSSAPAGRDVTTLALLLLAPALFASNMIAARWAQAAELPPVFLAFGRWLLAFVLLAPWVARSAWRCRAQLRRAAPVLAPLALLGMGVAVAPQYIGARHTSATNIALIFSCSPLLVSLLETVIWRQPMPPLRAAGLLLALAGVLVVLTRAEAAALASLRFGQGDLWILLAATGWALYTVLYKRLPMPELPDSLRLAALIGGGALALAPMAGMESLMGNAPTWSDPRLLLCLLFLALVPSLGAYYAYGKLVRRAGSSTAGLAMFLVPAYAALLSWPLLGEAPRHYHAVGFVLILAGVRLASLRVRRTAASQVAAA</sequence>
<keyword evidence="9" id="KW-1185">Reference proteome</keyword>
<evidence type="ECO:0000313" key="9">
    <source>
        <dbReference type="Proteomes" id="UP000076825"/>
    </source>
</evidence>
<evidence type="ECO:0000259" key="7">
    <source>
        <dbReference type="Pfam" id="PF00892"/>
    </source>
</evidence>
<dbReference type="InterPro" id="IPR051258">
    <property type="entry name" value="Diverse_Substrate_Transporter"/>
</dbReference>
<dbReference type="KEGG" id="btrm:SAMEA390648700598"/>
<feature type="transmembrane region" description="Helical" evidence="6">
    <location>
        <begin position="169"/>
        <end position="185"/>
    </location>
</feature>
<feature type="transmembrane region" description="Helical" evidence="6">
    <location>
        <begin position="197"/>
        <end position="215"/>
    </location>
</feature>
<keyword evidence="5 6" id="KW-0472">Membrane</keyword>
<keyword evidence="4 6" id="KW-1133">Transmembrane helix</keyword>
<dbReference type="SUPFAM" id="SSF103481">
    <property type="entry name" value="Multidrug resistance efflux transporter EmrE"/>
    <property type="match status" value="2"/>
</dbReference>
<dbReference type="GeneID" id="56587994"/>
<comment type="subcellular location">
    <subcellularLocation>
        <location evidence="1">Cell membrane</location>
        <topology evidence="1">Multi-pass membrane protein</topology>
    </subcellularLocation>
</comment>
<feature type="transmembrane region" description="Helical" evidence="6">
    <location>
        <begin position="230"/>
        <end position="250"/>
    </location>
</feature>
<dbReference type="RefSeq" id="WP_063491538.1">
    <property type="nucleotide sequence ID" value="NZ_CP016340.1"/>
</dbReference>
<evidence type="ECO:0000256" key="5">
    <source>
        <dbReference type="ARBA" id="ARBA00023136"/>
    </source>
</evidence>
<dbReference type="PANTHER" id="PTHR42920:SF11">
    <property type="entry name" value="INNER MEMBRANE PROTEIN YTFF"/>
    <property type="match status" value="1"/>
</dbReference>
<evidence type="ECO:0000256" key="3">
    <source>
        <dbReference type="ARBA" id="ARBA00022692"/>
    </source>
</evidence>
<evidence type="ECO:0000256" key="6">
    <source>
        <dbReference type="SAM" id="Phobius"/>
    </source>
</evidence>
<evidence type="ECO:0000313" key="8">
    <source>
        <dbReference type="EMBL" id="SAI67118.1"/>
    </source>
</evidence>
<dbReference type="GO" id="GO:0005886">
    <property type="term" value="C:plasma membrane"/>
    <property type="evidence" value="ECO:0007669"/>
    <property type="project" value="UniProtKB-SubCell"/>
</dbReference>
<feature type="transmembrane region" description="Helical" evidence="6">
    <location>
        <begin position="50"/>
        <end position="69"/>
    </location>
</feature>